<comment type="function">
    <text evidence="7">Transcription factor. Interacts, when in complex with WRKY71, specifically with the W box (5'-(T)TGAC[CT]-3'), a frequently occurring elicitor-responsive cis-acting element. Represses specifically gibberellic acid (GA)-induced promoters in aleurone cells, probably by interfering with GAM1.</text>
</comment>
<dbReference type="PROSITE" id="PS50811">
    <property type="entry name" value="WRKY"/>
    <property type="match status" value="1"/>
</dbReference>
<dbReference type="Gene3D" id="2.20.25.80">
    <property type="entry name" value="WRKY domain"/>
    <property type="match status" value="1"/>
</dbReference>
<dbReference type="FunFam" id="2.20.25.80:FF:000004">
    <property type="entry name" value="WRKY transcription factor 65"/>
    <property type="match status" value="1"/>
</dbReference>
<keyword evidence="5" id="KW-0804">Transcription</keyword>
<dbReference type="AlphaFoldDB" id="A0A9R0XJY0"/>
<dbReference type="OMA" id="VPAPNPC"/>
<evidence type="ECO:0000256" key="3">
    <source>
        <dbReference type="ARBA" id="ARBA00023015"/>
    </source>
</evidence>
<evidence type="ECO:0000256" key="6">
    <source>
        <dbReference type="ARBA" id="ARBA00023242"/>
    </source>
</evidence>
<feature type="region of interest" description="Disordered" evidence="9">
    <location>
        <begin position="155"/>
        <end position="197"/>
    </location>
</feature>
<keyword evidence="6" id="KW-0539">Nucleus</keyword>
<dbReference type="Proteomes" id="UP000324705">
    <property type="component" value="Chromosome 5B"/>
</dbReference>
<dbReference type="PANTHER" id="PTHR31282">
    <property type="entry name" value="WRKY TRANSCRIPTION FACTOR 21-RELATED"/>
    <property type="match status" value="1"/>
</dbReference>
<feature type="compositionally biased region" description="Basic and acidic residues" evidence="9">
    <location>
        <begin position="185"/>
        <end position="197"/>
    </location>
</feature>
<feature type="region of interest" description="Disordered" evidence="9">
    <location>
        <begin position="91"/>
        <end position="113"/>
    </location>
</feature>
<evidence type="ECO:0000313" key="12">
    <source>
        <dbReference type="Proteomes" id="UP000324705"/>
    </source>
</evidence>
<dbReference type="SMART" id="SM00774">
    <property type="entry name" value="WRKY"/>
    <property type="match status" value="1"/>
</dbReference>
<dbReference type="InterPro" id="IPR003657">
    <property type="entry name" value="WRKY_dom"/>
</dbReference>
<keyword evidence="4" id="KW-0238">DNA-binding</keyword>
<evidence type="ECO:0000256" key="2">
    <source>
        <dbReference type="ARBA" id="ARBA00008189"/>
    </source>
</evidence>
<keyword evidence="12" id="KW-1185">Reference proteome</keyword>
<evidence type="ECO:0000256" key="8">
    <source>
        <dbReference type="ARBA" id="ARBA00070168"/>
    </source>
</evidence>
<dbReference type="EMBL" id="LT934120">
    <property type="protein sequence ID" value="VAI38157.1"/>
    <property type="molecule type" value="Genomic_DNA"/>
</dbReference>
<protein>
    <recommendedName>
        <fullName evidence="8">WRKY transcription factor WRKY51</fullName>
    </recommendedName>
</protein>
<dbReference type="InterPro" id="IPR044810">
    <property type="entry name" value="WRKY_plant"/>
</dbReference>
<evidence type="ECO:0000256" key="4">
    <source>
        <dbReference type="ARBA" id="ARBA00023125"/>
    </source>
</evidence>
<evidence type="ECO:0000259" key="10">
    <source>
        <dbReference type="PROSITE" id="PS50811"/>
    </source>
</evidence>
<dbReference type="Pfam" id="PF03106">
    <property type="entry name" value="WRKY"/>
    <property type="match status" value="1"/>
</dbReference>
<evidence type="ECO:0000256" key="9">
    <source>
        <dbReference type="SAM" id="MobiDB-lite"/>
    </source>
</evidence>
<organism evidence="11 12">
    <name type="scientific">Triticum turgidum subsp. durum</name>
    <name type="common">Durum wheat</name>
    <name type="synonym">Triticum durum</name>
    <dbReference type="NCBI Taxonomy" id="4567"/>
    <lineage>
        <taxon>Eukaryota</taxon>
        <taxon>Viridiplantae</taxon>
        <taxon>Streptophyta</taxon>
        <taxon>Embryophyta</taxon>
        <taxon>Tracheophyta</taxon>
        <taxon>Spermatophyta</taxon>
        <taxon>Magnoliopsida</taxon>
        <taxon>Liliopsida</taxon>
        <taxon>Poales</taxon>
        <taxon>Poaceae</taxon>
        <taxon>BOP clade</taxon>
        <taxon>Pooideae</taxon>
        <taxon>Triticodae</taxon>
        <taxon>Triticeae</taxon>
        <taxon>Triticinae</taxon>
        <taxon>Triticum</taxon>
    </lineage>
</organism>
<dbReference type="SUPFAM" id="SSF118290">
    <property type="entry name" value="WRKY DNA-binding domain"/>
    <property type="match status" value="1"/>
</dbReference>
<dbReference type="Gramene" id="TRITD5Bv1G218150.1">
    <property type="protein sequence ID" value="TRITD5Bv1G218150.1"/>
    <property type="gene ID" value="TRITD5Bv1G218150"/>
</dbReference>
<sequence>MEGVEEANRAAVVSCKRLVARLSLSAGDPFRLAAVAAETEEAVSRFSKVVNILGNRVGHARARVGRRSSPAGDPIARCLLEYHPPPPVPYCPPASAPQLHGSSSSTPAPPTPLKQMAVPVAAAAAPCATDRDMFFQTPLLDLSGCSVTPASMPPCRSTAREFPQQQPAPPQKRMLEQQQRPASSDNKRFHFEPKPASEKPFHIEIPAARSGKEPEVITFSFDNSVCTSSAATSFFTNMSSQLISMSETSACAPASRKAAHKADDDGKCHCPKKKSVPVAYAIDLLKPREKRVVRMPAVSDKVADIPSDSYSWRKYGQKPIKGSPHPRGYYRCSSIKDCPARKHVERCRGDAGMLIVTYENDHNHAQPLDLATLTANSEV</sequence>
<dbReference type="InterPro" id="IPR036576">
    <property type="entry name" value="WRKY_dom_sf"/>
</dbReference>
<reference evidence="11 12" key="1">
    <citation type="submission" date="2017-09" db="EMBL/GenBank/DDBJ databases">
        <authorList>
            <consortium name="International Durum Wheat Genome Sequencing Consortium (IDWGSC)"/>
            <person name="Milanesi L."/>
        </authorList>
    </citation>
    <scope>NUCLEOTIDE SEQUENCE [LARGE SCALE GENOMIC DNA]</scope>
    <source>
        <strain evidence="12">cv. Svevo</strain>
    </source>
</reference>
<evidence type="ECO:0000256" key="7">
    <source>
        <dbReference type="ARBA" id="ARBA00059977"/>
    </source>
</evidence>
<comment type="subcellular location">
    <subcellularLocation>
        <location evidence="1">Nucleus</location>
    </subcellularLocation>
</comment>
<comment type="similarity">
    <text evidence="2">Belongs to the WRKY group II-a family.</text>
</comment>
<dbReference type="GO" id="GO:0005634">
    <property type="term" value="C:nucleus"/>
    <property type="evidence" value="ECO:0007669"/>
    <property type="project" value="UniProtKB-SubCell"/>
</dbReference>
<accession>A0A9R0XJY0</accession>
<gene>
    <name evidence="11" type="ORF">TRITD_5Bv1G218150</name>
</gene>
<name>A0A9R0XJY0_TRITD</name>
<dbReference type="GO" id="GO:0003700">
    <property type="term" value="F:DNA-binding transcription factor activity"/>
    <property type="evidence" value="ECO:0007669"/>
    <property type="project" value="InterPro"/>
</dbReference>
<dbReference type="GO" id="GO:0043565">
    <property type="term" value="F:sequence-specific DNA binding"/>
    <property type="evidence" value="ECO:0007669"/>
    <property type="project" value="InterPro"/>
</dbReference>
<evidence type="ECO:0000256" key="5">
    <source>
        <dbReference type="ARBA" id="ARBA00023163"/>
    </source>
</evidence>
<evidence type="ECO:0000313" key="11">
    <source>
        <dbReference type="EMBL" id="VAI38157.1"/>
    </source>
</evidence>
<feature type="domain" description="WRKY" evidence="10">
    <location>
        <begin position="301"/>
        <end position="367"/>
    </location>
</feature>
<proteinExistence type="inferred from homology"/>
<keyword evidence="3" id="KW-0805">Transcription regulation</keyword>
<evidence type="ECO:0000256" key="1">
    <source>
        <dbReference type="ARBA" id="ARBA00004123"/>
    </source>
</evidence>